<evidence type="ECO:0000256" key="1">
    <source>
        <dbReference type="ARBA" id="ARBA00000900"/>
    </source>
</evidence>
<dbReference type="GO" id="GO:0070936">
    <property type="term" value="P:protein K48-linked ubiquitination"/>
    <property type="evidence" value="ECO:0007669"/>
    <property type="project" value="TreeGrafter"/>
</dbReference>
<dbReference type="PANTHER" id="PTHR46661:SF4">
    <property type="entry name" value="RING-TYPE DOMAIN-CONTAINING PROTEIN"/>
    <property type="match status" value="1"/>
</dbReference>
<name>A0A8C4QCI9_EPTBU</name>
<keyword evidence="7" id="KW-0472">Membrane</keyword>
<feature type="region of interest" description="Disordered" evidence="8">
    <location>
        <begin position="1"/>
        <end position="91"/>
    </location>
</feature>
<keyword evidence="5" id="KW-0808">Transferase</keyword>
<protein>
    <recommendedName>
        <fullName evidence="4">RING-type E3 ubiquitin transferase</fullName>
        <ecNumber evidence="4">2.3.2.27</ecNumber>
    </recommendedName>
</protein>
<comment type="pathway">
    <text evidence="3">Protein modification; protein ubiquitination.</text>
</comment>
<comment type="catalytic activity">
    <reaction evidence="1">
        <text>S-ubiquitinyl-[E2 ubiquitin-conjugating enzyme]-L-cysteine + [acceptor protein]-L-lysine = [E2 ubiquitin-conjugating enzyme]-L-cysteine + N(6)-ubiquitinyl-[acceptor protein]-L-lysine.</text>
        <dbReference type="EC" id="2.3.2.27"/>
    </reaction>
</comment>
<dbReference type="PANTHER" id="PTHR46661">
    <property type="entry name" value="E3 UBIQUITIN-PROTEIN LIGASE ZNRF1-LIKE PROTEIN"/>
    <property type="match status" value="1"/>
</dbReference>
<evidence type="ECO:0000256" key="5">
    <source>
        <dbReference type="ARBA" id="ARBA00022679"/>
    </source>
</evidence>
<organism evidence="9 10">
    <name type="scientific">Eptatretus burgeri</name>
    <name type="common">Inshore hagfish</name>
    <dbReference type="NCBI Taxonomy" id="7764"/>
    <lineage>
        <taxon>Eukaryota</taxon>
        <taxon>Metazoa</taxon>
        <taxon>Chordata</taxon>
        <taxon>Craniata</taxon>
        <taxon>Vertebrata</taxon>
        <taxon>Cyclostomata</taxon>
        <taxon>Myxini</taxon>
        <taxon>Myxiniformes</taxon>
        <taxon>Myxinidae</taxon>
        <taxon>Eptatretinae</taxon>
        <taxon>Eptatretus</taxon>
    </lineage>
</organism>
<reference evidence="9" key="1">
    <citation type="submission" date="2025-08" db="UniProtKB">
        <authorList>
            <consortium name="Ensembl"/>
        </authorList>
    </citation>
    <scope>IDENTIFICATION</scope>
</reference>
<dbReference type="GO" id="GO:0016020">
    <property type="term" value="C:membrane"/>
    <property type="evidence" value="ECO:0007669"/>
    <property type="project" value="UniProtKB-SubCell"/>
</dbReference>
<dbReference type="GO" id="GO:0005737">
    <property type="term" value="C:cytoplasm"/>
    <property type="evidence" value="ECO:0007669"/>
    <property type="project" value="TreeGrafter"/>
</dbReference>
<sequence>MGARLTAEGRARLAGTGEQGAGTAVPSEEAPRSSLGTPARSPITFTRNSDDRLASTVGSDVNSAASTTQPHPHHQHFVHDDREQQQQQGSSRIGMLVPHASGGVRIWESGHLRAAALASGSEPDMVAGAASAIRPLLAAPLAIPGRLGRLAGPGPRGEDDVAGRGRRGLQGRVSRVYTGLSQSLPAHLSPRFTGGFKCPICSKPFTADDMETHIAMCISKPRITYNGK</sequence>
<dbReference type="InterPro" id="IPR051878">
    <property type="entry name" value="ZNRF_ubiq-protein_ligase"/>
</dbReference>
<dbReference type="Ensembl" id="ENSEBUT00000013331.1">
    <property type="protein sequence ID" value="ENSEBUP00000012755.1"/>
    <property type="gene ID" value="ENSEBUG00000008099.1"/>
</dbReference>
<dbReference type="GO" id="GO:0043161">
    <property type="term" value="P:proteasome-mediated ubiquitin-dependent protein catabolic process"/>
    <property type="evidence" value="ECO:0007669"/>
    <property type="project" value="TreeGrafter"/>
</dbReference>
<evidence type="ECO:0000256" key="2">
    <source>
        <dbReference type="ARBA" id="ARBA00004370"/>
    </source>
</evidence>
<dbReference type="AlphaFoldDB" id="A0A8C4QCI9"/>
<keyword evidence="6" id="KW-0833">Ubl conjugation pathway</keyword>
<proteinExistence type="predicted"/>
<dbReference type="Proteomes" id="UP000694388">
    <property type="component" value="Unplaced"/>
</dbReference>
<evidence type="ECO:0000256" key="4">
    <source>
        <dbReference type="ARBA" id="ARBA00012483"/>
    </source>
</evidence>
<evidence type="ECO:0000256" key="7">
    <source>
        <dbReference type="ARBA" id="ARBA00023136"/>
    </source>
</evidence>
<comment type="subcellular location">
    <subcellularLocation>
        <location evidence="2">Membrane</location>
    </subcellularLocation>
</comment>
<evidence type="ECO:0000256" key="8">
    <source>
        <dbReference type="SAM" id="MobiDB-lite"/>
    </source>
</evidence>
<reference evidence="9" key="2">
    <citation type="submission" date="2025-09" db="UniProtKB">
        <authorList>
            <consortium name="Ensembl"/>
        </authorList>
    </citation>
    <scope>IDENTIFICATION</scope>
</reference>
<evidence type="ECO:0000313" key="10">
    <source>
        <dbReference type="Proteomes" id="UP000694388"/>
    </source>
</evidence>
<evidence type="ECO:0000256" key="3">
    <source>
        <dbReference type="ARBA" id="ARBA00004906"/>
    </source>
</evidence>
<feature type="compositionally biased region" description="Polar residues" evidence="8">
    <location>
        <begin position="56"/>
        <end position="70"/>
    </location>
</feature>
<evidence type="ECO:0000313" key="9">
    <source>
        <dbReference type="Ensembl" id="ENSEBUP00000012755.1"/>
    </source>
</evidence>
<evidence type="ECO:0000256" key="6">
    <source>
        <dbReference type="ARBA" id="ARBA00022786"/>
    </source>
</evidence>
<dbReference type="GO" id="GO:0061630">
    <property type="term" value="F:ubiquitin protein ligase activity"/>
    <property type="evidence" value="ECO:0007669"/>
    <property type="project" value="UniProtKB-EC"/>
</dbReference>
<keyword evidence="10" id="KW-1185">Reference proteome</keyword>
<dbReference type="EC" id="2.3.2.27" evidence="4"/>
<accession>A0A8C4QCI9</accession>